<sequence length="174" mass="18516">MYGRPARGPVPARRPRGVTAILGGLAALALAGALGYLPVRVFIDFGIDDLPKDAKIVLGLYFGAALILLLGALGTLFRAVAGAVLLLIGALATIGAVVTEPLLLYPDYFTQFFAAMFRFEPENAFVRVAATVGGPVVLVLAALPATFRYLRYEPGDYPSPAQTHPERSHPPPDW</sequence>
<keyword evidence="1" id="KW-0812">Transmembrane</keyword>
<dbReference type="Proteomes" id="UP000440096">
    <property type="component" value="Unassembled WGS sequence"/>
</dbReference>
<dbReference type="OrthoDB" id="3634741at2"/>
<dbReference type="EMBL" id="WMBA01000010">
    <property type="protein sequence ID" value="MTD54237.1"/>
    <property type="molecule type" value="Genomic_DNA"/>
</dbReference>
<organism evidence="2 3">
    <name type="scientific">Amycolatopsis pithecellobii</name>
    <dbReference type="NCBI Taxonomy" id="664692"/>
    <lineage>
        <taxon>Bacteria</taxon>
        <taxon>Bacillati</taxon>
        <taxon>Actinomycetota</taxon>
        <taxon>Actinomycetes</taxon>
        <taxon>Pseudonocardiales</taxon>
        <taxon>Pseudonocardiaceae</taxon>
        <taxon>Amycolatopsis</taxon>
    </lineage>
</organism>
<protein>
    <submittedName>
        <fullName evidence="2">Uncharacterized protein</fullName>
    </submittedName>
</protein>
<name>A0A6N7YMN3_9PSEU</name>
<gene>
    <name evidence="2" type="ORF">GKO32_09655</name>
</gene>
<reference evidence="2 3" key="1">
    <citation type="submission" date="2019-11" db="EMBL/GenBank/DDBJ databases">
        <title>Draft genome of Amycolatopsis RM579.</title>
        <authorList>
            <person name="Duangmal K."/>
            <person name="Mingma R."/>
        </authorList>
    </citation>
    <scope>NUCLEOTIDE SEQUENCE [LARGE SCALE GENOMIC DNA]</scope>
    <source>
        <strain evidence="2 3">RM579</strain>
    </source>
</reference>
<feature type="transmembrane region" description="Helical" evidence="1">
    <location>
        <begin position="84"/>
        <end position="104"/>
    </location>
</feature>
<keyword evidence="1" id="KW-1133">Transmembrane helix</keyword>
<comment type="caution">
    <text evidence="2">The sequence shown here is derived from an EMBL/GenBank/DDBJ whole genome shotgun (WGS) entry which is preliminary data.</text>
</comment>
<proteinExistence type="predicted"/>
<feature type="transmembrane region" description="Helical" evidence="1">
    <location>
        <begin position="124"/>
        <end position="143"/>
    </location>
</feature>
<feature type="transmembrane region" description="Helical" evidence="1">
    <location>
        <begin position="59"/>
        <end position="77"/>
    </location>
</feature>
<evidence type="ECO:0000256" key="1">
    <source>
        <dbReference type="SAM" id="Phobius"/>
    </source>
</evidence>
<keyword evidence="3" id="KW-1185">Reference proteome</keyword>
<accession>A0A6N7YMN3</accession>
<dbReference type="AlphaFoldDB" id="A0A6N7YMN3"/>
<evidence type="ECO:0000313" key="3">
    <source>
        <dbReference type="Proteomes" id="UP000440096"/>
    </source>
</evidence>
<evidence type="ECO:0000313" key="2">
    <source>
        <dbReference type="EMBL" id="MTD54237.1"/>
    </source>
</evidence>
<feature type="transmembrane region" description="Helical" evidence="1">
    <location>
        <begin position="20"/>
        <end position="39"/>
    </location>
</feature>
<keyword evidence="1" id="KW-0472">Membrane</keyword>